<dbReference type="VEuPathDB" id="FungiDB:ASPWEDRAFT_120904"/>
<dbReference type="Pfam" id="PF22725">
    <property type="entry name" value="GFO_IDH_MocA_C3"/>
    <property type="match status" value="1"/>
</dbReference>
<dbReference type="GO" id="GO:0047837">
    <property type="term" value="F:D-xylose 1-dehydrogenase (NADP+) activity"/>
    <property type="evidence" value="ECO:0007669"/>
    <property type="project" value="UniProtKB-EC"/>
</dbReference>
<evidence type="ECO:0000256" key="4">
    <source>
        <dbReference type="ARBA" id="ARBA00042988"/>
    </source>
</evidence>
<dbReference type="Proteomes" id="UP000184383">
    <property type="component" value="Unassembled WGS sequence"/>
</dbReference>
<dbReference type="GO" id="GO:0000166">
    <property type="term" value="F:nucleotide binding"/>
    <property type="evidence" value="ECO:0007669"/>
    <property type="project" value="InterPro"/>
</dbReference>
<reference evidence="9" key="1">
    <citation type="journal article" date="2017" name="Genome Biol.">
        <title>Comparative genomics reveals high biological diversity and specific adaptations in the industrially and medically important fungal genus Aspergillus.</title>
        <authorList>
            <person name="de Vries R.P."/>
            <person name="Riley R."/>
            <person name="Wiebenga A."/>
            <person name="Aguilar-Osorio G."/>
            <person name="Amillis S."/>
            <person name="Uchima C.A."/>
            <person name="Anderluh G."/>
            <person name="Asadollahi M."/>
            <person name="Askin M."/>
            <person name="Barry K."/>
            <person name="Battaglia E."/>
            <person name="Bayram O."/>
            <person name="Benocci T."/>
            <person name="Braus-Stromeyer S.A."/>
            <person name="Caldana C."/>
            <person name="Canovas D."/>
            <person name="Cerqueira G.C."/>
            <person name="Chen F."/>
            <person name="Chen W."/>
            <person name="Choi C."/>
            <person name="Clum A."/>
            <person name="Dos Santos R.A."/>
            <person name="Damasio A.R."/>
            <person name="Diallinas G."/>
            <person name="Emri T."/>
            <person name="Fekete E."/>
            <person name="Flipphi M."/>
            <person name="Freyberg S."/>
            <person name="Gallo A."/>
            <person name="Gournas C."/>
            <person name="Habgood R."/>
            <person name="Hainaut M."/>
            <person name="Harispe M.L."/>
            <person name="Henrissat B."/>
            <person name="Hilden K.S."/>
            <person name="Hope R."/>
            <person name="Hossain A."/>
            <person name="Karabika E."/>
            <person name="Karaffa L."/>
            <person name="Karanyi Z."/>
            <person name="Krasevec N."/>
            <person name="Kuo A."/>
            <person name="Kusch H."/>
            <person name="LaButti K."/>
            <person name="Lagendijk E.L."/>
            <person name="Lapidus A."/>
            <person name="Levasseur A."/>
            <person name="Lindquist E."/>
            <person name="Lipzen A."/>
            <person name="Logrieco A.F."/>
            <person name="MacCabe A."/>
            <person name="Maekelae M.R."/>
            <person name="Malavazi I."/>
            <person name="Melin P."/>
            <person name="Meyer V."/>
            <person name="Mielnichuk N."/>
            <person name="Miskei M."/>
            <person name="Molnar A.P."/>
            <person name="Mule G."/>
            <person name="Ngan C.Y."/>
            <person name="Orejas M."/>
            <person name="Orosz E."/>
            <person name="Ouedraogo J.P."/>
            <person name="Overkamp K.M."/>
            <person name="Park H.-S."/>
            <person name="Perrone G."/>
            <person name="Piumi F."/>
            <person name="Punt P.J."/>
            <person name="Ram A.F."/>
            <person name="Ramon A."/>
            <person name="Rauscher S."/>
            <person name="Record E."/>
            <person name="Riano-Pachon D.M."/>
            <person name="Robert V."/>
            <person name="Roehrig J."/>
            <person name="Ruller R."/>
            <person name="Salamov A."/>
            <person name="Salih N.S."/>
            <person name="Samson R.A."/>
            <person name="Sandor E."/>
            <person name="Sanguinetti M."/>
            <person name="Schuetze T."/>
            <person name="Sepcic K."/>
            <person name="Shelest E."/>
            <person name="Sherlock G."/>
            <person name="Sophianopoulou V."/>
            <person name="Squina F.M."/>
            <person name="Sun H."/>
            <person name="Susca A."/>
            <person name="Todd R.B."/>
            <person name="Tsang A."/>
            <person name="Unkles S.E."/>
            <person name="van de Wiele N."/>
            <person name="van Rossen-Uffink D."/>
            <person name="Oliveira J.V."/>
            <person name="Vesth T.C."/>
            <person name="Visser J."/>
            <person name="Yu J.-H."/>
            <person name="Zhou M."/>
            <person name="Andersen M.R."/>
            <person name="Archer D.B."/>
            <person name="Baker S.E."/>
            <person name="Benoit I."/>
            <person name="Brakhage A.A."/>
            <person name="Braus G.H."/>
            <person name="Fischer R."/>
            <person name="Frisvad J.C."/>
            <person name="Goldman G.H."/>
            <person name="Houbraken J."/>
            <person name="Oakley B."/>
            <person name="Pocsi I."/>
            <person name="Scazzocchio C."/>
            <person name="Seiboth B."/>
            <person name="vanKuyk P.A."/>
            <person name="Wortman J."/>
            <person name="Dyer P.S."/>
            <person name="Grigoriev I.V."/>
        </authorList>
    </citation>
    <scope>NUCLEOTIDE SEQUENCE [LARGE SCALE GENOMIC DNA]</scope>
    <source>
        <strain evidence="9">DTO 134E9</strain>
    </source>
</reference>
<evidence type="ECO:0000256" key="5">
    <source>
        <dbReference type="ARBA" id="ARBA00049233"/>
    </source>
</evidence>
<keyword evidence="9" id="KW-1185">Reference proteome</keyword>
<dbReference type="EC" id="1.1.1.179" evidence="3"/>
<dbReference type="STRING" id="1073089.A0A1L9R727"/>
<dbReference type="OrthoDB" id="2129491at2759"/>
<comment type="similarity">
    <text evidence="1">Belongs to the Gfo/Idh/MocA family.</text>
</comment>
<dbReference type="SUPFAM" id="SSF51735">
    <property type="entry name" value="NAD(P)-binding Rossmann-fold domains"/>
    <property type="match status" value="1"/>
</dbReference>
<dbReference type="SUPFAM" id="SSF55347">
    <property type="entry name" value="Glyceraldehyde-3-phosphate dehydrogenase-like, C-terminal domain"/>
    <property type="match status" value="1"/>
</dbReference>
<dbReference type="AlphaFoldDB" id="A0A1L9R727"/>
<dbReference type="InterPro" id="IPR050984">
    <property type="entry name" value="Gfo/Idh/MocA_domain"/>
</dbReference>
<accession>A0A1L9R727</accession>
<comment type="catalytic activity">
    <reaction evidence="5">
        <text>D-xylose + NADP(+) = D-xylono-1,5-lactone + NADPH + H(+)</text>
        <dbReference type="Rhea" id="RHEA:22000"/>
        <dbReference type="ChEBI" id="CHEBI:15378"/>
        <dbReference type="ChEBI" id="CHEBI:15867"/>
        <dbReference type="ChEBI" id="CHEBI:53455"/>
        <dbReference type="ChEBI" id="CHEBI:57783"/>
        <dbReference type="ChEBI" id="CHEBI:58349"/>
        <dbReference type="EC" id="1.1.1.179"/>
    </reaction>
</comment>
<dbReference type="InterPro" id="IPR000683">
    <property type="entry name" value="Gfo/Idh/MocA-like_OxRdtase_N"/>
</dbReference>
<dbReference type="GeneID" id="63744877"/>
<feature type="domain" description="GFO/IDH/MocA-like oxidoreductase" evidence="7">
    <location>
        <begin position="147"/>
        <end position="292"/>
    </location>
</feature>
<dbReference type="InterPro" id="IPR055170">
    <property type="entry name" value="GFO_IDH_MocA-like_dom"/>
</dbReference>
<dbReference type="EMBL" id="KV878217">
    <property type="protein sequence ID" value="OJJ30721.1"/>
    <property type="molecule type" value="Genomic_DNA"/>
</dbReference>
<evidence type="ECO:0000313" key="9">
    <source>
        <dbReference type="Proteomes" id="UP000184383"/>
    </source>
</evidence>
<evidence type="ECO:0000256" key="2">
    <source>
        <dbReference type="ARBA" id="ARBA00023002"/>
    </source>
</evidence>
<evidence type="ECO:0000259" key="7">
    <source>
        <dbReference type="Pfam" id="PF22725"/>
    </source>
</evidence>
<name>A0A1L9R727_ASPWE</name>
<evidence type="ECO:0000259" key="6">
    <source>
        <dbReference type="Pfam" id="PF01408"/>
    </source>
</evidence>
<dbReference type="PANTHER" id="PTHR22604:SF115">
    <property type="entry name" value="DIHYDRODIOL DEHYDROGENASE, PUTATIVE (AFU_ORTHOLOGUE AFUA_1G07520)-RELATED"/>
    <property type="match status" value="1"/>
</dbReference>
<evidence type="ECO:0000256" key="1">
    <source>
        <dbReference type="ARBA" id="ARBA00010928"/>
    </source>
</evidence>
<protein>
    <recommendedName>
        <fullName evidence="3">D-xylose 1-dehydrogenase (NADP(+), D-xylono-1,5-lactone-forming)</fullName>
        <ecNumber evidence="3">1.1.1.179</ecNumber>
    </recommendedName>
    <alternativeName>
        <fullName evidence="4">D-xylose-NADP dehydrogenase</fullName>
    </alternativeName>
</protein>
<dbReference type="Pfam" id="PF01408">
    <property type="entry name" value="GFO_IDH_MocA"/>
    <property type="match status" value="1"/>
</dbReference>
<dbReference type="Gene3D" id="3.30.360.10">
    <property type="entry name" value="Dihydrodipicolinate Reductase, domain 2"/>
    <property type="match status" value="1"/>
</dbReference>
<evidence type="ECO:0000256" key="3">
    <source>
        <dbReference type="ARBA" id="ARBA00038984"/>
    </source>
</evidence>
<dbReference type="RefSeq" id="XP_040684398.1">
    <property type="nucleotide sequence ID" value="XM_040829029.1"/>
</dbReference>
<gene>
    <name evidence="8" type="ORF">ASPWEDRAFT_120904</name>
</gene>
<proteinExistence type="inferred from homology"/>
<sequence>MAPHNIRWGIMATGGIAETFTRDLLIDSKARGACDVTHTVVAAASSSSKSRAEKFLADLGVPAPCAAYGSYEELVADANVDVVYVATPHSHHFQNAMLALEAGKNVLCEKAFTVNAPQAKILCETAKKKNLFLMEAVWTRYFPLSVQVRELIQKGAIGEVLRVTADNSFGDDVEEKWGTQHRMVNKDLAGGCLLDLGIYSLTWVFQILYHTLPRAQRKPPTAISAHLSLYHLTGADEATTILLSFPTSTPSNSPHPGQSQAVAMTNLRIATDPDEERSSGPSIRIQGTKGEIQVIGPAFRPEKYRVIPKKGEGDVEEVECPFPGNGHGMYWEADEVARCIRDGKLESETLPWEESIVIMETMDEVRRQGNLTYPEKIESTVYPLQL</sequence>
<dbReference type="Gene3D" id="3.40.50.720">
    <property type="entry name" value="NAD(P)-binding Rossmann-like Domain"/>
    <property type="match status" value="1"/>
</dbReference>
<evidence type="ECO:0000313" key="8">
    <source>
        <dbReference type="EMBL" id="OJJ30721.1"/>
    </source>
</evidence>
<organism evidence="8 9">
    <name type="scientific">Aspergillus wentii DTO 134E9</name>
    <dbReference type="NCBI Taxonomy" id="1073089"/>
    <lineage>
        <taxon>Eukaryota</taxon>
        <taxon>Fungi</taxon>
        <taxon>Dikarya</taxon>
        <taxon>Ascomycota</taxon>
        <taxon>Pezizomycotina</taxon>
        <taxon>Eurotiomycetes</taxon>
        <taxon>Eurotiomycetidae</taxon>
        <taxon>Eurotiales</taxon>
        <taxon>Aspergillaceae</taxon>
        <taxon>Aspergillus</taxon>
        <taxon>Aspergillus subgen. Cremei</taxon>
    </lineage>
</organism>
<dbReference type="PANTHER" id="PTHR22604">
    <property type="entry name" value="OXIDOREDUCTASES"/>
    <property type="match status" value="1"/>
</dbReference>
<dbReference type="InterPro" id="IPR036291">
    <property type="entry name" value="NAD(P)-bd_dom_sf"/>
</dbReference>
<feature type="domain" description="Gfo/Idh/MocA-like oxidoreductase N-terminal" evidence="6">
    <location>
        <begin position="6"/>
        <end position="134"/>
    </location>
</feature>
<keyword evidence="2" id="KW-0560">Oxidoreductase</keyword>